<feature type="chain" id="PRO_5038592701" evidence="2">
    <location>
        <begin position="20"/>
        <end position="258"/>
    </location>
</feature>
<dbReference type="Proteomes" id="UP000465601">
    <property type="component" value="Unassembled WGS sequence"/>
</dbReference>
<feature type="signal peptide" evidence="2">
    <location>
        <begin position="1"/>
        <end position="19"/>
    </location>
</feature>
<evidence type="ECO:0000313" key="4">
    <source>
        <dbReference type="Proteomes" id="UP000465601"/>
    </source>
</evidence>
<accession>A0A833HLV7</accession>
<evidence type="ECO:0000256" key="2">
    <source>
        <dbReference type="SAM" id="SignalP"/>
    </source>
</evidence>
<dbReference type="PROSITE" id="PS51257">
    <property type="entry name" value="PROKAR_LIPOPROTEIN"/>
    <property type="match status" value="1"/>
</dbReference>
<keyword evidence="4" id="KW-1185">Reference proteome</keyword>
<evidence type="ECO:0000256" key="1">
    <source>
        <dbReference type="SAM" id="MobiDB-lite"/>
    </source>
</evidence>
<organism evidence="3 4">
    <name type="scientific">Alkaliphilus serpentinus</name>
    <dbReference type="NCBI Taxonomy" id="1482731"/>
    <lineage>
        <taxon>Bacteria</taxon>
        <taxon>Bacillati</taxon>
        <taxon>Bacillota</taxon>
        <taxon>Clostridia</taxon>
        <taxon>Peptostreptococcales</taxon>
        <taxon>Natronincolaceae</taxon>
        <taxon>Alkaliphilus</taxon>
    </lineage>
</organism>
<feature type="compositionally biased region" description="Polar residues" evidence="1">
    <location>
        <begin position="30"/>
        <end position="41"/>
    </location>
</feature>
<dbReference type="OrthoDB" id="2882585at2"/>
<feature type="compositionally biased region" description="Basic and acidic residues" evidence="1">
    <location>
        <begin position="48"/>
        <end position="64"/>
    </location>
</feature>
<dbReference type="EMBL" id="WBZB01000048">
    <property type="protein sequence ID" value="KAB3526772.1"/>
    <property type="molecule type" value="Genomic_DNA"/>
</dbReference>
<dbReference type="SUPFAM" id="SSF69322">
    <property type="entry name" value="Tricorn protease domain 2"/>
    <property type="match status" value="1"/>
</dbReference>
<dbReference type="RefSeq" id="WP_151866871.1">
    <property type="nucleotide sequence ID" value="NZ_WBZB01000048.1"/>
</dbReference>
<dbReference type="AlphaFoldDB" id="A0A833HLV7"/>
<dbReference type="Pfam" id="PF15525">
    <property type="entry name" value="DUF4652"/>
    <property type="match status" value="1"/>
</dbReference>
<sequence>MKRTLIVIMIIFLITSLTAACGEKGNSIELDNSEGNLTADNSAEEADDHNGDANEAADDQKDVSQDDEDVKDDYMEYEEIYMLDNDITILFGEYTKIKIKTKDGEEYISDDFSSIPVLSPDQKRLAFISPYEFETLGELHIYDIDSKTKSTIIKTIDIGDQSSVKLVKWLDDRYLLTIIGYAYGTVSRGGSLYIYDTKENNYKLLLEKEDENRREIMDLVIKPSEVTIMYAKHDEQYMEYKVEEEVFTINELLEMIKK</sequence>
<comment type="caution">
    <text evidence="3">The sequence shown here is derived from an EMBL/GenBank/DDBJ whole genome shotgun (WGS) entry which is preliminary data.</text>
</comment>
<name>A0A833HLV7_9FIRM</name>
<dbReference type="InterPro" id="IPR028102">
    <property type="entry name" value="DUF4652"/>
</dbReference>
<feature type="region of interest" description="Disordered" evidence="1">
    <location>
        <begin position="30"/>
        <end position="69"/>
    </location>
</feature>
<protein>
    <submittedName>
        <fullName evidence="3">DUF4652 domain-containing protein</fullName>
    </submittedName>
</protein>
<reference evidence="3 4" key="1">
    <citation type="submission" date="2019-10" db="EMBL/GenBank/DDBJ databases">
        <title>Alkaliphilus serpentinus sp. nov. and Alkaliphilus pronyensis sp. nov., two novel anaerobic alkaliphilic species isolated from the serpentinized-hosted hydrothermal field of the Prony Bay (New Caledonia).</title>
        <authorList>
            <person name="Postec A."/>
        </authorList>
    </citation>
    <scope>NUCLEOTIDE SEQUENCE [LARGE SCALE GENOMIC DNA]</scope>
    <source>
        <strain evidence="3 4">LacT</strain>
    </source>
</reference>
<dbReference type="Gene3D" id="2.40.128.660">
    <property type="entry name" value="Uncharacterised protein PF15525, DUF4652"/>
    <property type="match status" value="1"/>
</dbReference>
<gene>
    <name evidence="3" type="ORF">F8153_13475</name>
</gene>
<evidence type="ECO:0000313" key="3">
    <source>
        <dbReference type="EMBL" id="KAB3526772.1"/>
    </source>
</evidence>
<keyword evidence="2" id="KW-0732">Signal</keyword>
<proteinExistence type="predicted"/>